<comment type="caution">
    <text evidence="1">The sequence shown here is derived from an EMBL/GenBank/DDBJ whole genome shotgun (WGS) entry which is preliminary data.</text>
</comment>
<dbReference type="Gene3D" id="2.160.20.20">
    <property type="match status" value="1"/>
</dbReference>
<accession>A0A926DBD2</accession>
<dbReference type="Proteomes" id="UP000651482">
    <property type="component" value="Unassembled WGS sequence"/>
</dbReference>
<dbReference type="SUPFAM" id="SSF51126">
    <property type="entry name" value="Pectin lyase-like"/>
    <property type="match status" value="1"/>
</dbReference>
<dbReference type="InterPro" id="IPR011050">
    <property type="entry name" value="Pectin_lyase_fold/virulence"/>
</dbReference>
<evidence type="ECO:0000313" key="1">
    <source>
        <dbReference type="EMBL" id="MBC8534239.1"/>
    </source>
</evidence>
<organism evidence="1 2">
    <name type="scientific">Yeguia hominis</name>
    <dbReference type="NCBI Taxonomy" id="2763662"/>
    <lineage>
        <taxon>Bacteria</taxon>
        <taxon>Bacillati</taxon>
        <taxon>Bacillota</taxon>
        <taxon>Clostridia</taxon>
        <taxon>Eubacteriales</taxon>
        <taxon>Yeguiaceae</taxon>
        <taxon>Yeguia</taxon>
    </lineage>
</organism>
<evidence type="ECO:0000313" key="2">
    <source>
        <dbReference type="Proteomes" id="UP000651482"/>
    </source>
</evidence>
<dbReference type="EMBL" id="JACRSN010000014">
    <property type="protein sequence ID" value="MBC8534239.1"/>
    <property type="molecule type" value="Genomic_DNA"/>
</dbReference>
<dbReference type="RefSeq" id="WP_249319877.1">
    <property type="nucleotide sequence ID" value="NZ_JACRSN010000014.1"/>
</dbReference>
<dbReference type="InterPro" id="IPR012332">
    <property type="entry name" value="Autotransporter_pectin_lyase_C"/>
</dbReference>
<sequence>MKSSKSTKRALITSALAILMCIAMLIGTTFAWFTDTASTAVNKIQSGNLDVALEMSTDGTTWESAEGKTLTFKTKDNRAADQILWEPGCTYELPQLRVVNKGNLALKYKIQITGIQGDAKLNEVIDWTINDAAINLTEGHLSAGQTGTAFTIKGHMKETAGNDYQNLTIDGIGITVVATQDTVEYDSFGNQYDADAPLDFEPVSTSDELKAAATNGKNVQLTQDVTLTDALTFDKAVTIDLNGKTLTSSLNSNGYSLVTKADATIVNGTYKGTGTARGIGAYGNLTMRNVTVDVAGQVGVACSAADSQYTIEDSTIKGGYALCNFNNNATINVSNSTLEGKNVGFYHNGSNSGLNLTVTGTKINADNNGTDATGVYISGSTATRDAGGYQKASFTDCTVKGNAAIEVKYTNLTLNNCIVTATVDSANASYTQNNNGSTTNGFAVVSTDNATNNTMPKPEGTITINGGSYTGLIGLHNFSEIQTNFPGFVDASYVINP</sequence>
<reference evidence="1" key="1">
    <citation type="submission" date="2020-08" db="EMBL/GenBank/DDBJ databases">
        <title>Genome public.</title>
        <authorList>
            <person name="Liu C."/>
            <person name="Sun Q."/>
        </authorList>
    </citation>
    <scope>NUCLEOTIDE SEQUENCE</scope>
    <source>
        <strain evidence="1">NSJ-40</strain>
    </source>
</reference>
<name>A0A926DBD2_9FIRM</name>
<protein>
    <recommendedName>
        <fullName evidence="3">SipW-cognate class signal peptide</fullName>
    </recommendedName>
</protein>
<dbReference type="NCBIfam" id="TIGR04088">
    <property type="entry name" value="cognate_SipW"/>
    <property type="match status" value="1"/>
</dbReference>
<keyword evidence="2" id="KW-1185">Reference proteome</keyword>
<dbReference type="InterPro" id="IPR023833">
    <property type="entry name" value="Signal_pept_SipW-depend-type"/>
</dbReference>
<dbReference type="AlphaFoldDB" id="A0A926DBD2"/>
<gene>
    <name evidence="1" type="ORF">IAG03_09605</name>
</gene>
<evidence type="ECO:0008006" key="3">
    <source>
        <dbReference type="Google" id="ProtNLM"/>
    </source>
</evidence>
<proteinExistence type="predicted"/>